<dbReference type="RefSeq" id="XP_019045690.1">
    <property type="nucleotide sequence ID" value="XM_019192693.1"/>
</dbReference>
<dbReference type="KEGG" id="kbi:30210480"/>
<dbReference type="Proteomes" id="UP000092730">
    <property type="component" value="Chromosome 5"/>
</dbReference>
<dbReference type="VEuPathDB" id="FungiDB:I302_06081"/>
<reference evidence="2" key="4">
    <citation type="submission" date="2024-02" db="EMBL/GenBank/DDBJ databases">
        <title>Comparative genomics of Cryptococcus and Kwoniella reveals pathogenesis evolution and contrasting modes of karyotype evolution via chromosome fusion or intercentromeric recombination.</title>
        <authorList>
            <person name="Coelho M.A."/>
            <person name="David-Palma M."/>
            <person name="Shea T."/>
            <person name="Bowers K."/>
            <person name="McGinley-Smith S."/>
            <person name="Mohammad A.W."/>
            <person name="Gnirke A."/>
            <person name="Yurkov A.M."/>
            <person name="Nowrousian M."/>
            <person name="Sun S."/>
            <person name="Cuomo C.A."/>
            <person name="Heitman J."/>
        </authorList>
    </citation>
    <scope>NUCLEOTIDE SEQUENCE</scope>
    <source>
        <strain evidence="2">CBS 10118</strain>
    </source>
</reference>
<dbReference type="AlphaFoldDB" id="A0A1B9G0T2"/>
<organism evidence="1">
    <name type="scientific">Kwoniella bestiolae CBS 10118</name>
    <dbReference type="NCBI Taxonomy" id="1296100"/>
    <lineage>
        <taxon>Eukaryota</taxon>
        <taxon>Fungi</taxon>
        <taxon>Dikarya</taxon>
        <taxon>Basidiomycota</taxon>
        <taxon>Agaricomycotina</taxon>
        <taxon>Tremellomycetes</taxon>
        <taxon>Tremellales</taxon>
        <taxon>Cryptococcaceae</taxon>
        <taxon>Kwoniella</taxon>
    </lineage>
</organism>
<accession>A0A1B9G0T2</accession>
<evidence type="ECO:0000313" key="3">
    <source>
        <dbReference type="Proteomes" id="UP000092730"/>
    </source>
</evidence>
<dbReference type="OrthoDB" id="2564847at2759"/>
<gene>
    <name evidence="1" type="ORF">I302_06081</name>
    <name evidence="2" type="ORF">I302_106657</name>
</gene>
<keyword evidence="3" id="KW-1185">Reference proteome</keyword>
<reference evidence="1" key="3">
    <citation type="submission" date="2014-01" db="EMBL/GenBank/DDBJ databases">
        <title>Evolution of pathogenesis and genome organization in the Tremellales.</title>
        <authorList>
            <person name="Cuomo C."/>
            <person name="Litvintseva A."/>
            <person name="Heitman J."/>
            <person name="Chen Y."/>
            <person name="Sun S."/>
            <person name="Springer D."/>
            <person name="Dromer F."/>
            <person name="Young S."/>
            <person name="Zeng Q."/>
            <person name="Chapman S."/>
            <person name="Gujja S."/>
            <person name="Saif S."/>
            <person name="Birren B."/>
        </authorList>
    </citation>
    <scope>NUCLEOTIDE SEQUENCE</scope>
    <source>
        <strain evidence="1">CBS 10118</strain>
    </source>
</reference>
<dbReference type="EMBL" id="CP144545">
    <property type="protein sequence ID" value="WVW84623.1"/>
    <property type="molecule type" value="Genomic_DNA"/>
</dbReference>
<evidence type="ECO:0000313" key="1">
    <source>
        <dbReference type="EMBL" id="OCF24620.1"/>
    </source>
</evidence>
<dbReference type="GeneID" id="30210480"/>
<evidence type="ECO:0000313" key="2">
    <source>
        <dbReference type="EMBL" id="WVW84623.1"/>
    </source>
</evidence>
<proteinExistence type="predicted"/>
<reference evidence="1" key="1">
    <citation type="submission" date="2013-07" db="EMBL/GenBank/DDBJ databases">
        <title>The Genome Sequence of Cryptococcus bestiolae CBS10118.</title>
        <authorList>
            <consortium name="The Broad Institute Genome Sequencing Platform"/>
            <person name="Cuomo C."/>
            <person name="Litvintseva A."/>
            <person name="Chen Y."/>
            <person name="Heitman J."/>
            <person name="Sun S."/>
            <person name="Springer D."/>
            <person name="Dromer F."/>
            <person name="Young S.K."/>
            <person name="Zeng Q."/>
            <person name="Gargeya S."/>
            <person name="Fitzgerald M."/>
            <person name="Abouelleil A."/>
            <person name="Alvarado L."/>
            <person name="Berlin A.M."/>
            <person name="Chapman S.B."/>
            <person name="Dewar J."/>
            <person name="Goldberg J."/>
            <person name="Griggs A."/>
            <person name="Gujja S."/>
            <person name="Hansen M."/>
            <person name="Howarth C."/>
            <person name="Imamovic A."/>
            <person name="Larimer J."/>
            <person name="McCowan C."/>
            <person name="Murphy C."/>
            <person name="Pearson M."/>
            <person name="Priest M."/>
            <person name="Roberts A."/>
            <person name="Saif S."/>
            <person name="Shea T."/>
            <person name="Sykes S."/>
            <person name="Wortman J."/>
            <person name="Nusbaum C."/>
            <person name="Birren B."/>
        </authorList>
    </citation>
    <scope>NUCLEOTIDE SEQUENCE [LARGE SCALE GENOMIC DNA]</scope>
    <source>
        <strain evidence="1">CBS 10118</strain>
    </source>
</reference>
<dbReference type="EMBL" id="KI894022">
    <property type="protein sequence ID" value="OCF24620.1"/>
    <property type="molecule type" value="Genomic_DNA"/>
</dbReference>
<protein>
    <submittedName>
        <fullName evidence="1">Uncharacterized protein</fullName>
    </submittedName>
</protein>
<name>A0A1B9G0T2_9TREE</name>
<reference evidence="2" key="2">
    <citation type="submission" date="2013-07" db="EMBL/GenBank/DDBJ databases">
        <authorList>
            <consortium name="The Broad Institute Genome Sequencing Platform"/>
            <person name="Cuomo C."/>
            <person name="Litvintseva A."/>
            <person name="Chen Y."/>
            <person name="Heitman J."/>
            <person name="Sun S."/>
            <person name="Springer D."/>
            <person name="Dromer F."/>
            <person name="Young S.K."/>
            <person name="Zeng Q."/>
            <person name="Gargeya S."/>
            <person name="Fitzgerald M."/>
            <person name="Abouelleil A."/>
            <person name="Alvarado L."/>
            <person name="Berlin A.M."/>
            <person name="Chapman S.B."/>
            <person name="Dewar J."/>
            <person name="Goldberg J."/>
            <person name="Griggs A."/>
            <person name="Gujja S."/>
            <person name="Hansen M."/>
            <person name="Howarth C."/>
            <person name="Imamovic A."/>
            <person name="Larimer J."/>
            <person name="McCowan C."/>
            <person name="Murphy C."/>
            <person name="Pearson M."/>
            <person name="Priest M."/>
            <person name="Roberts A."/>
            <person name="Saif S."/>
            <person name="Shea T."/>
            <person name="Sykes S."/>
            <person name="Wortman J."/>
            <person name="Nusbaum C."/>
            <person name="Birren B."/>
        </authorList>
    </citation>
    <scope>NUCLEOTIDE SEQUENCE</scope>
    <source>
        <strain evidence="2">CBS 10118</strain>
    </source>
</reference>
<sequence>MSDHSPHHHTSSTPLKVPFFASSALTPTHTCTKPLQPRLPLDIFLLIRSVLTANSQKATAVKLMQCSKAFYDLFLPVLRYEKLELRAGRMGNGVFEGLMLRESHCFSDDDEDQSYRSPFSTYPFPTPTTHQRKLSLLQQCKHLTIYDLPSAVDIVYFQKAIGPKEVIFPNIEKLVLGCDLILALAMELDKDGCEEVQQLSEFINPKEICVWFPSLHAGRSNRLRTSEPPSRLVHNRLDYVQFDENRFYEIILQTYPSSSSLSPNCCADLFDKSQSLRYFLASFQPSSLTFHNVSTESLIYLPSVREYRVFFSPFEMEVEYARSEYPMWKDLLVQSMSLKRAIRISEGLPWSLGRDKEEEKSVYVDAEIQYEDEDDVCTGIEIEEMGEGDHEEVEEGELGIVIEEGEIGEESEEKNEGGKVERLVKGLISSQKWYEQAGKSIVFAKRDEVAECGCCGGK</sequence>